<keyword evidence="7 8" id="KW-0472">Membrane</keyword>
<feature type="transmembrane region" description="Helical" evidence="8">
    <location>
        <begin position="36"/>
        <end position="53"/>
    </location>
</feature>
<dbReference type="EMBL" id="KP710961">
    <property type="protein sequence ID" value="AKA66495.1"/>
    <property type="molecule type" value="Genomic_DNA"/>
</dbReference>
<evidence type="ECO:0000256" key="8">
    <source>
        <dbReference type="SAM" id="Phobius"/>
    </source>
</evidence>
<name>A0A0E3GPI2_BANFU</name>
<reference evidence="9" key="1">
    <citation type="submission" date="2015-01" db="EMBL/GenBank/DDBJ databases">
        <title>Complete Mitochondrial Genome of Bangia fuscopurpurea OUPT01: Insights of Evolution And Variant Exploration Among Bangiaceae Algae.</title>
        <authorList>
            <person name="Bi G."/>
            <person name="Cao M."/>
            <person name="Mao Y."/>
        </authorList>
    </citation>
    <scope>NUCLEOTIDE SEQUENCE</scope>
    <source>
        <strain evidence="9">OUPT01</strain>
    </source>
</reference>
<evidence type="ECO:0008006" key="10">
    <source>
        <dbReference type="Google" id="ProtNLM"/>
    </source>
</evidence>
<keyword evidence="8" id="KW-0812">Transmembrane</keyword>
<keyword evidence="5" id="KW-0406">Ion transport</keyword>
<protein>
    <recommendedName>
        <fullName evidence="10">Ymf39</fullName>
    </recommendedName>
</protein>
<evidence type="ECO:0000256" key="6">
    <source>
        <dbReference type="ARBA" id="ARBA00023128"/>
    </source>
</evidence>
<keyword evidence="4" id="KW-0375">Hydrogen ion transport</keyword>
<proteinExistence type="predicted"/>
<gene>
    <name evidence="9" type="primary">ymf39</name>
</gene>
<evidence type="ECO:0000256" key="3">
    <source>
        <dbReference type="ARBA" id="ARBA00022547"/>
    </source>
</evidence>
<geneLocation type="mitochondrion" evidence="9"/>
<dbReference type="RefSeq" id="YP_009132730.1">
    <property type="nucleotide sequence ID" value="NC_026905.1"/>
</dbReference>
<dbReference type="InterPro" id="IPR008688">
    <property type="entry name" value="ATP_synth_Bsub_B/MI25"/>
</dbReference>
<dbReference type="GO" id="GO:0015986">
    <property type="term" value="P:proton motive force-driven ATP synthesis"/>
    <property type="evidence" value="ECO:0007669"/>
    <property type="project" value="InterPro"/>
</dbReference>
<accession>A0A0E3GPI2</accession>
<evidence type="ECO:0000256" key="2">
    <source>
        <dbReference type="ARBA" id="ARBA00022448"/>
    </source>
</evidence>
<keyword evidence="3" id="KW-0138">CF(0)</keyword>
<dbReference type="AlphaFoldDB" id="A0A0E3GPI2"/>
<dbReference type="Pfam" id="PF05405">
    <property type="entry name" value="Mt_ATP-synt_B"/>
    <property type="match status" value="1"/>
</dbReference>
<evidence type="ECO:0000313" key="9">
    <source>
        <dbReference type="EMBL" id="AKA66495.1"/>
    </source>
</evidence>
<dbReference type="GeneID" id="24143509"/>
<dbReference type="GO" id="GO:0045259">
    <property type="term" value="C:proton-transporting ATP synthase complex"/>
    <property type="evidence" value="ECO:0007669"/>
    <property type="project" value="UniProtKB-KW"/>
</dbReference>
<keyword evidence="2" id="KW-0813">Transport</keyword>
<evidence type="ECO:0000256" key="5">
    <source>
        <dbReference type="ARBA" id="ARBA00023065"/>
    </source>
</evidence>
<feature type="transmembrane region" description="Helical" evidence="8">
    <location>
        <begin position="12"/>
        <end position="30"/>
    </location>
</feature>
<dbReference type="GO" id="GO:0031966">
    <property type="term" value="C:mitochondrial membrane"/>
    <property type="evidence" value="ECO:0007669"/>
    <property type="project" value="UniProtKB-SubCell"/>
</dbReference>
<evidence type="ECO:0000256" key="4">
    <source>
        <dbReference type="ARBA" id="ARBA00022781"/>
    </source>
</evidence>
<comment type="subcellular location">
    <subcellularLocation>
        <location evidence="1">Mitochondrion membrane</location>
    </subcellularLocation>
</comment>
<keyword evidence="8" id="KW-1133">Transmembrane helix</keyword>
<evidence type="ECO:0000256" key="1">
    <source>
        <dbReference type="ARBA" id="ARBA00004325"/>
    </source>
</evidence>
<dbReference type="GO" id="GO:0015078">
    <property type="term" value="F:proton transmembrane transporter activity"/>
    <property type="evidence" value="ECO:0007669"/>
    <property type="project" value="InterPro"/>
</dbReference>
<keyword evidence="6 9" id="KW-0496">Mitochondrion</keyword>
<evidence type="ECO:0000256" key="7">
    <source>
        <dbReference type="ARBA" id="ARBA00023136"/>
    </source>
</evidence>
<sequence length="193" mass="22890">MKLLNLPTIQFTFWHILAFLIIICYHNIYIFTEESILLFCFIAWVNITWNYVAPQINESLADRARRIQSNLQQVSQDNTTTWKNYRQGYSFKMLHASLLNKLTPYLTHLIKDVLLLESKSKAFQSIIPYLKRLNMVKELEARLTKVSYTTVCQRIQDTTAVREFYANQLKIKFFHSEVKLDVLERIKKLGEYA</sequence>
<organism evidence="9">
    <name type="scientific">Bangia fuscopurpurea</name>
    <name type="common">Red alga</name>
    <name type="synonym">Conferva fuscopurpurea</name>
    <dbReference type="NCBI Taxonomy" id="101920"/>
    <lineage>
        <taxon>Eukaryota</taxon>
        <taxon>Rhodophyta</taxon>
        <taxon>Bangiophyceae</taxon>
        <taxon>Bangiales</taxon>
        <taxon>Bangiaceae</taxon>
        <taxon>Bangia</taxon>
    </lineage>
</organism>